<evidence type="ECO:0000256" key="4">
    <source>
        <dbReference type="ARBA" id="ARBA00022771"/>
    </source>
</evidence>
<protein>
    <recommendedName>
        <fullName evidence="12">PRELI/MSF1 domain-containing protein</fullName>
    </recommendedName>
</protein>
<keyword evidence="6" id="KW-0805">Transcription regulation</keyword>
<dbReference type="PROSITE" id="PS50904">
    <property type="entry name" value="PRELI_MSF1"/>
    <property type="match status" value="1"/>
</dbReference>
<dbReference type="InterPro" id="IPR006797">
    <property type="entry name" value="PRELI/MSF1_dom"/>
</dbReference>
<evidence type="ECO:0000256" key="9">
    <source>
        <dbReference type="ARBA" id="ARBA00023242"/>
    </source>
</evidence>
<evidence type="ECO:0000259" key="12">
    <source>
        <dbReference type="PROSITE" id="PS50904"/>
    </source>
</evidence>
<feature type="coiled-coil region" evidence="10">
    <location>
        <begin position="208"/>
        <end position="235"/>
    </location>
</feature>
<evidence type="ECO:0000256" key="1">
    <source>
        <dbReference type="ARBA" id="ARBA00004604"/>
    </source>
</evidence>
<dbReference type="eggNOG" id="KOG4302">
    <property type="taxonomic scope" value="Eukaryota"/>
</dbReference>
<comment type="similarity">
    <text evidence="2">Belongs to the RRN7/TAF1B family.</text>
</comment>
<comment type="subcellular location">
    <subcellularLocation>
        <location evidence="1">Nucleus</location>
        <location evidence="1">Nucleolus</location>
    </subcellularLocation>
</comment>
<name>T1J8R0_STRMM</name>
<evidence type="ECO:0000256" key="6">
    <source>
        <dbReference type="ARBA" id="ARBA00023015"/>
    </source>
</evidence>
<organism evidence="13 14">
    <name type="scientific">Strigamia maritima</name>
    <name type="common">European centipede</name>
    <name type="synonym">Geophilus maritimus</name>
    <dbReference type="NCBI Taxonomy" id="126957"/>
    <lineage>
        <taxon>Eukaryota</taxon>
        <taxon>Metazoa</taxon>
        <taxon>Ecdysozoa</taxon>
        <taxon>Arthropoda</taxon>
        <taxon>Myriapoda</taxon>
        <taxon>Chilopoda</taxon>
        <taxon>Pleurostigmophora</taxon>
        <taxon>Geophilomorpha</taxon>
        <taxon>Linotaeniidae</taxon>
        <taxon>Strigamia</taxon>
    </lineage>
</organism>
<sequence length="1458" mass="168381">MSERVSLKVKLDEWIESGENEFQKIWDEIGICSEVRSKRIDVVVDHVKTLLGEMIAEENGLKLTFLESINGCTENIAEISKELNIPVFSPPDGLTVLQLEKELRFKLDELSVEKHKRLKKLKKLRQENKALSASLGVEPFFIPNINVPSEEFLSQIEVHTKTLIAEKDNRLKTFYATKNIILDLFRELERNPTMREISLYDDENLILSLETLEKLKNLQEDLAQLNKDKHSQAIILRETLAKIWDRLQIDQCERDKFVLLYPGHKPTTIKANSFSEELLDLHILEVDKLKMYLEENKDLLYKWTRRNQLWSQMTEFEKRANDPNRFNNRGGGLLSEEKERKKLLKDLPKLERELESLALSWETSHGKIFRVNGERLVDVITTDWENYRAEKENEKAERQKAKMKQIEDEMYKGCKTMTPSKRKLETPKSTRKRLLVDQSSATSRTLRAHSSLSHHHTPGSVRRLPRSAKIGNKPPINRRRKSRTAPSGTILGRSGSKENFNSTNYTVVNTTGISLASTVDTYGEFTAAIAKKAEKDTCRSSCATPGKSPRKANLLSSIMATVTCDVCGGSDFHEQDGMTFCRVCNSQSQFVSQAQGVEVFQTNLKVHKAVTASRRQQKLSTQETINYYSKWTTNEAFNIILKRLVDILVKMGADPRLEKVVFQLWVLYLRKTKFAFCKPIYQTKEWKPKIPVIPRERDKQVLFENKTMIEARKFRKSFLQTLANKKIQKRFKATVILSGKKLQGVDEPEAEPEVEEMEIDDDTVTKSELEIEKLDNDASKKSEKEKPKRKRNYLTSWNSVSVRTVGIIGRMTMERLLEMLFLGLLLVHKRVLLCDLLGWIESSELPIHECSHLLPETMKFQTADNTTFRFKNMPSHYTIRRNTCKLAKFLDIHTLPEKCLVEIVKRFVLALNLPDEMNDLVASLIALDPPQMPCNNTDKKRTYPIPNYEGRAIGYIVVVLKLIFGLNGKTELKQSIYAKKLASLAPGENIFVWEDWALATEKTFELIRRKNIFQNIDCLESYTDVDKVVNYYLKTAQFHKGRLTDNRLFTYAYWRDDVRNAVRAPILSLIPELEGSMENVDEAGTTVGSGVFNWSAFCDSVTVTKNENDDFHNATFKHLIDPMWVQDLLEPNNVSLDVRKTTGFEETESAEQPESLTVYHPFHEYSFNHYWRSKRGSFNFAVFDKLPRTLVWLLDVCARCGRMPSEILYEEVMLIERVLIKSSDVNVEPKFRLFCLQLVLRVMVKFYEGSYLFKFSWDQVAKGFWQRYPNPYSHHVLTEDVVAREIQDNKLFSLRLLTKTNRVPKWGERFLSSRNVSIIEESVVDPINRTITTYTRNVGYTRVMGVEEKCVYKQSKDNPTWTIVERQAWISSGMFGFARAIEVFGLDRFRKNSQRAMSGFQMVLERLYSLEHTAPATSIGLLDATKLKERAKKATELAKSRAKPLVAACQSGKQQDTV</sequence>
<reference evidence="13" key="2">
    <citation type="submission" date="2015-02" db="UniProtKB">
        <authorList>
            <consortium name="EnsemblMetazoa"/>
        </authorList>
    </citation>
    <scope>IDENTIFICATION</scope>
</reference>
<dbReference type="Gene3D" id="1.20.58.1520">
    <property type="match status" value="1"/>
</dbReference>
<dbReference type="Pfam" id="PF03999">
    <property type="entry name" value="MAP65_ASE1"/>
    <property type="match status" value="2"/>
</dbReference>
<evidence type="ECO:0000256" key="7">
    <source>
        <dbReference type="ARBA" id="ARBA00023125"/>
    </source>
</evidence>
<keyword evidence="8" id="KW-0804">Transcription</keyword>
<evidence type="ECO:0000256" key="8">
    <source>
        <dbReference type="ARBA" id="ARBA00023163"/>
    </source>
</evidence>
<evidence type="ECO:0000256" key="2">
    <source>
        <dbReference type="ARBA" id="ARBA00006899"/>
    </source>
</evidence>
<feature type="coiled-coil region" evidence="10">
    <location>
        <begin position="333"/>
        <end position="360"/>
    </location>
</feature>
<keyword evidence="4" id="KW-0863">Zinc-finger</keyword>
<dbReference type="Pfam" id="PF20645">
    <property type="entry name" value="Rrn7_cyclin_C"/>
    <property type="match status" value="1"/>
</dbReference>
<dbReference type="Proteomes" id="UP000014500">
    <property type="component" value="Unassembled WGS sequence"/>
</dbReference>
<dbReference type="GO" id="GO:0042790">
    <property type="term" value="P:nucleolar large rRNA transcription by RNA polymerase I"/>
    <property type="evidence" value="ECO:0007669"/>
    <property type="project" value="TreeGrafter"/>
</dbReference>
<evidence type="ECO:0000256" key="11">
    <source>
        <dbReference type="SAM" id="MobiDB-lite"/>
    </source>
</evidence>
<dbReference type="STRING" id="126957.T1J8R0"/>
<dbReference type="HOGENOM" id="CLU_250918_0_0_1"/>
<evidence type="ECO:0000313" key="13">
    <source>
        <dbReference type="EnsemblMetazoa" id="SMAR010096-PA"/>
    </source>
</evidence>
<dbReference type="PANTHER" id="PTHR31576:SF2">
    <property type="entry name" value="TATA BOX-BINDING PROTEIN-ASSOCIATED FACTOR RNA POLYMERASE I SUBUNIT B"/>
    <property type="match status" value="1"/>
</dbReference>
<keyword evidence="5" id="KW-0862">Zinc</keyword>
<keyword evidence="10" id="KW-0175">Coiled coil</keyword>
<keyword evidence="9" id="KW-0539">Nucleus</keyword>
<dbReference type="InterPro" id="IPR048538">
    <property type="entry name" value="Rrn7_cyclin_C"/>
</dbReference>
<keyword evidence="7" id="KW-0238">DNA-binding</keyword>
<evidence type="ECO:0000256" key="3">
    <source>
        <dbReference type="ARBA" id="ARBA00022723"/>
    </source>
</evidence>
<evidence type="ECO:0000313" key="14">
    <source>
        <dbReference type="Proteomes" id="UP000014500"/>
    </source>
</evidence>
<dbReference type="EMBL" id="JH431959">
    <property type="status" value="NOT_ANNOTATED_CDS"/>
    <property type="molecule type" value="Genomic_DNA"/>
</dbReference>
<dbReference type="PANTHER" id="PTHR31576">
    <property type="entry name" value="TATA BOX-BINDING PROTEIN-ASSOCIATED FACTOR RNA POLYMERASE I SUBUNIT B"/>
    <property type="match status" value="1"/>
</dbReference>
<accession>T1J8R0</accession>
<dbReference type="GO" id="GO:0001164">
    <property type="term" value="F:RNA polymerase I core promoter sequence-specific DNA binding"/>
    <property type="evidence" value="ECO:0007669"/>
    <property type="project" value="InterPro"/>
</dbReference>
<dbReference type="GO" id="GO:0008270">
    <property type="term" value="F:zinc ion binding"/>
    <property type="evidence" value="ECO:0007669"/>
    <property type="project" value="UniProtKB-KW"/>
</dbReference>
<dbReference type="GO" id="GO:0005668">
    <property type="term" value="C:RNA polymerase transcription factor SL1 complex"/>
    <property type="evidence" value="ECO:0007669"/>
    <property type="project" value="TreeGrafter"/>
</dbReference>
<dbReference type="GO" id="GO:0070860">
    <property type="term" value="C:RNA polymerase I core factor complex"/>
    <property type="evidence" value="ECO:0007669"/>
    <property type="project" value="InterPro"/>
</dbReference>
<evidence type="ECO:0000256" key="5">
    <source>
        <dbReference type="ARBA" id="ARBA00022833"/>
    </source>
</evidence>
<feature type="region of interest" description="Disordered" evidence="11">
    <location>
        <begin position="417"/>
        <end position="496"/>
    </location>
</feature>
<feature type="domain" description="PRELI/MSF1" evidence="12">
    <location>
        <begin position="1244"/>
        <end position="1412"/>
    </location>
</feature>
<dbReference type="EnsemblMetazoa" id="SMAR010096-RA">
    <property type="protein sequence ID" value="SMAR010096-PA"/>
    <property type="gene ID" value="SMAR010096"/>
</dbReference>
<keyword evidence="14" id="KW-1185">Reference proteome</keyword>
<proteinExistence type="inferred from homology"/>
<dbReference type="Pfam" id="PF04707">
    <property type="entry name" value="PRELI"/>
    <property type="match status" value="1"/>
</dbReference>
<keyword evidence="3" id="KW-0479">Metal-binding</keyword>
<dbReference type="eggNOG" id="KOG3337">
    <property type="taxonomic scope" value="Eukaryota"/>
</dbReference>
<evidence type="ECO:0000256" key="10">
    <source>
        <dbReference type="SAM" id="Coils"/>
    </source>
</evidence>
<feature type="compositionally biased region" description="Polar residues" evidence="11">
    <location>
        <begin position="437"/>
        <end position="451"/>
    </location>
</feature>
<dbReference type="InterPro" id="IPR033599">
    <property type="entry name" value="TAF1B/Rrn7"/>
</dbReference>
<reference evidence="14" key="1">
    <citation type="submission" date="2011-05" db="EMBL/GenBank/DDBJ databases">
        <authorList>
            <person name="Richards S.R."/>
            <person name="Qu J."/>
            <person name="Jiang H."/>
            <person name="Jhangiani S.N."/>
            <person name="Agravi P."/>
            <person name="Goodspeed R."/>
            <person name="Gross S."/>
            <person name="Mandapat C."/>
            <person name="Jackson L."/>
            <person name="Mathew T."/>
            <person name="Pu L."/>
            <person name="Thornton R."/>
            <person name="Saada N."/>
            <person name="Wilczek-Boney K.B."/>
            <person name="Lee S."/>
            <person name="Kovar C."/>
            <person name="Wu Y."/>
            <person name="Scherer S.E."/>
            <person name="Worley K.C."/>
            <person name="Muzny D.M."/>
            <person name="Gibbs R."/>
        </authorList>
    </citation>
    <scope>NUCLEOTIDE SEQUENCE</scope>
    <source>
        <strain evidence="14">Brora</strain>
    </source>
</reference>